<dbReference type="InParanoid" id="F0YK35"/>
<reference evidence="2 3" key="1">
    <citation type="journal article" date="2011" name="Proc. Natl. Acad. Sci. U.S.A.">
        <title>Niche of harmful alga Aureococcus anophagefferens revealed through ecogenomics.</title>
        <authorList>
            <person name="Gobler C.J."/>
            <person name="Berry D.L."/>
            <person name="Dyhrman S.T."/>
            <person name="Wilhelm S.W."/>
            <person name="Salamov A."/>
            <person name="Lobanov A.V."/>
            <person name="Zhang Y."/>
            <person name="Collier J.L."/>
            <person name="Wurch L.L."/>
            <person name="Kustka A.B."/>
            <person name="Dill B.D."/>
            <person name="Shah M."/>
            <person name="VerBerkmoes N.C."/>
            <person name="Kuo A."/>
            <person name="Terry A."/>
            <person name="Pangilinan J."/>
            <person name="Lindquist E.A."/>
            <person name="Lucas S."/>
            <person name="Paulsen I.T."/>
            <person name="Hattenrath-Lehmann T.K."/>
            <person name="Talmage S.C."/>
            <person name="Walker E.A."/>
            <person name="Koch F."/>
            <person name="Burson A.M."/>
            <person name="Marcoval M.A."/>
            <person name="Tang Y.Z."/>
            <person name="Lecleir G.R."/>
            <person name="Coyne K.J."/>
            <person name="Berg G.M."/>
            <person name="Bertrand E.M."/>
            <person name="Saito M.A."/>
            <person name="Gladyshev V.N."/>
            <person name="Grigoriev I.V."/>
        </authorList>
    </citation>
    <scope>NUCLEOTIDE SEQUENCE [LARGE SCALE GENOMIC DNA]</scope>
    <source>
        <strain evidence="3">CCMP 1984</strain>
    </source>
</reference>
<dbReference type="InterPro" id="IPR023393">
    <property type="entry name" value="START-like_dom_sf"/>
</dbReference>
<keyword evidence="1" id="KW-0472">Membrane</keyword>
<keyword evidence="1" id="KW-1133">Transmembrane helix</keyword>
<organism evidence="3">
    <name type="scientific">Aureococcus anophagefferens</name>
    <name type="common">Harmful bloom alga</name>
    <dbReference type="NCBI Taxonomy" id="44056"/>
    <lineage>
        <taxon>Eukaryota</taxon>
        <taxon>Sar</taxon>
        <taxon>Stramenopiles</taxon>
        <taxon>Ochrophyta</taxon>
        <taxon>Pelagophyceae</taxon>
        <taxon>Pelagomonadales</taxon>
        <taxon>Pelagomonadaceae</taxon>
        <taxon>Aureococcus</taxon>
    </lineage>
</organism>
<feature type="transmembrane region" description="Helical" evidence="1">
    <location>
        <begin position="6"/>
        <end position="25"/>
    </location>
</feature>
<gene>
    <name evidence="2" type="ORF">AURANDRAFT_67126</name>
</gene>
<dbReference type="OrthoDB" id="4442732at2759"/>
<sequence>MSTAHLTPTILFIILYLVSFLNIAYTKRNRAELNRFPRGNMPRLLDHKTVTPQERLLRIRPCMHVQVKISVGAGLLAAVVGVGHLMSLHDDNECFSFTPHFQVINAPIEFVWEHASPRYLNMADVDLPHRGHPGIVSVEVTPNFPRAGSRAKYSLTDGSKVLEVVDDRNDVAHIFRYSVYQTGFLGMFIFKLQGIWKFSSLDSARTKWTFRFRLVPKNRLGNVVVSFRVELQDPDPRLIILILNDEKIFNRLFLISILHVNSTDEVSIFMKTWKHLQADMIPHIRHQLQDMYHTHINSHGEPIREWCTIVDHIKVDYPLHNNHF</sequence>
<accession>F0YK35</accession>
<dbReference type="GeneID" id="20226090"/>
<evidence type="ECO:0000313" key="3">
    <source>
        <dbReference type="Proteomes" id="UP000002729"/>
    </source>
</evidence>
<evidence type="ECO:0000313" key="2">
    <source>
        <dbReference type="EMBL" id="EGB04538.1"/>
    </source>
</evidence>
<evidence type="ECO:0000256" key="1">
    <source>
        <dbReference type="SAM" id="Phobius"/>
    </source>
</evidence>
<dbReference type="Proteomes" id="UP000002729">
    <property type="component" value="Unassembled WGS sequence"/>
</dbReference>
<dbReference type="EMBL" id="GL833150">
    <property type="protein sequence ID" value="EGB04538.1"/>
    <property type="molecule type" value="Genomic_DNA"/>
</dbReference>
<feature type="transmembrane region" description="Helical" evidence="1">
    <location>
        <begin position="65"/>
        <end position="86"/>
    </location>
</feature>
<keyword evidence="1" id="KW-0812">Transmembrane</keyword>
<dbReference type="AlphaFoldDB" id="F0YK35"/>
<name>F0YK35_AURAN</name>
<dbReference type="Gene3D" id="3.30.530.20">
    <property type="match status" value="1"/>
</dbReference>
<dbReference type="KEGG" id="aaf:AURANDRAFT_67126"/>
<proteinExistence type="predicted"/>
<keyword evidence="3" id="KW-1185">Reference proteome</keyword>
<protein>
    <submittedName>
        <fullName evidence="2">Uncharacterized protein</fullName>
    </submittedName>
</protein>
<dbReference type="RefSeq" id="XP_009040790.1">
    <property type="nucleotide sequence ID" value="XM_009042542.1"/>
</dbReference>
<dbReference type="SUPFAM" id="SSF55961">
    <property type="entry name" value="Bet v1-like"/>
    <property type="match status" value="1"/>
</dbReference>